<sequence length="314" mass="33979">MPPARASPTHFLCLPLASAQLSRSMAAFRADVSSGFALPPGAVRPTGTLHLTLGVMNLSQADRLQQALEVLSSLHHQQSQQQQQQDEEDPGSSSSTTTTTRGRMRKRTRVCVLRGLHSMTSASKTSVLYAAPSSDAANDDGDDDGGLHALCEALRRPFRDGGLLLDDHDGDNDRPLLLHATILNTIYVKRQHHQQQHLMSGGGGGGGGGDQHLHQSSSGNASSSRSSSSGRKKKKVPGRRNKLLIDATDLMAKYDGHVWANDVAIDKLAICRMGARKKKKKLEGEGGRTKEEEEDDDEEEEEDEAYEVLAEADI</sequence>
<feature type="compositionally biased region" description="Low complexity" evidence="1">
    <location>
        <begin position="214"/>
        <end position="229"/>
    </location>
</feature>
<reference evidence="4 5" key="1">
    <citation type="journal article" date="2016" name="Genome Biol. Evol.">
        <title>Divergent and convergent evolution of fungal pathogenicity.</title>
        <authorList>
            <person name="Shang Y."/>
            <person name="Xiao G."/>
            <person name="Zheng P."/>
            <person name="Cen K."/>
            <person name="Zhan S."/>
            <person name="Wang C."/>
        </authorList>
    </citation>
    <scope>NUCLEOTIDE SEQUENCE [LARGE SCALE GENOMIC DNA]</scope>
    <source>
        <strain evidence="4 5">RCEF 2490</strain>
    </source>
</reference>
<evidence type="ECO:0000313" key="4">
    <source>
        <dbReference type="EMBL" id="KZZ94932.1"/>
    </source>
</evidence>
<dbReference type="OrthoDB" id="277832at2759"/>
<dbReference type="GO" id="GO:0006355">
    <property type="term" value="P:regulation of DNA-templated transcription"/>
    <property type="evidence" value="ECO:0007669"/>
    <property type="project" value="TreeGrafter"/>
</dbReference>
<organism evidence="4 5">
    <name type="scientific">Moelleriella libera RCEF 2490</name>
    <dbReference type="NCBI Taxonomy" id="1081109"/>
    <lineage>
        <taxon>Eukaryota</taxon>
        <taxon>Fungi</taxon>
        <taxon>Dikarya</taxon>
        <taxon>Ascomycota</taxon>
        <taxon>Pezizomycotina</taxon>
        <taxon>Sordariomycetes</taxon>
        <taxon>Hypocreomycetidae</taxon>
        <taxon>Hypocreales</taxon>
        <taxon>Clavicipitaceae</taxon>
        <taxon>Moelleriella</taxon>
    </lineage>
</organism>
<evidence type="ECO:0000256" key="1">
    <source>
        <dbReference type="SAM" id="MobiDB-lite"/>
    </source>
</evidence>
<dbReference type="AlphaFoldDB" id="A0A162IIX4"/>
<dbReference type="EMBL" id="AZGY01000010">
    <property type="protein sequence ID" value="KZZ94932.1"/>
    <property type="molecule type" value="Genomic_DNA"/>
</dbReference>
<dbReference type="Gene3D" id="3.90.1140.10">
    <property type="entry name" value="Cyclic phosphodiesterase"/>
    <property type="match status" value="1"/>
</dbReference>
<accession>A0A162IIX4</accession>
<name>A0A162IIX4_9HYPO</name>
<evidence type="ECO:0000313" key="5">
    <source>
        <dbReference type="Proteomes" id="UP000078544"/>
    </source>
</evidence>
<feature type="compositionally biased region" description="Basic and acidic residues" evidence="1">
    <location>
        <begin position="282"/>
        <end position="291"/>
    </location>
</feature>
<dbReference type="PANTHER" id="PTHR13360">
    <property type="entry name" value="ACTIVATING SIGNAL COINTEGRATOR 1 COMPLEX SUBUNIT 1"/>
    <property type="match status" value="1"/>
</dbReference>
<feature type="signal peptide" evidence="2">
    <location>
        <begin position="1"/>
        <end position="19"/>
    </location>
</feature>
<dbReference type="PANTHER" id="PTHR13360:SF1">
    <property type="entry name" value="ACTIVATING SIGNAL COINTEGRATOR 1 COMPLEX SUBUNIT 1"/>
    <property type="match status" value="1"/>
</dbReference>
<dbReference type="GO" id="GO:0006307">
    <property type="term" value="P:DNA alkylation repair"/>
    <property type="evidence" value="ECO:0007669"/>
    <property type="project" value="InterPro"/>
</dbReference>
<dbReference type="InterPro" id="IPR009210">
    <property type="entry name" value="ASCC1"/>
</dbReference>
<dbReference type="Pfam" id="PF10469">
    <property type="entry name" value="AKAP7_NLS"/>
    <property type="match status" value="1"/>
</dbReference>
<keyword evidence="5" id="KW-1185">Reference proteome</keyword>
<feature type="region of interest" description="Disordered" evidence="1">
    <location>
        <begin position="276"/>
        <end position="314"/>
    </location>
</feature>
<gene>
    <name evidence="4" type="ORF">AAL_05043</name>
</gene>
<proteinExistence type="predicted"/>
<dbReference type="STRING" id="1081109.A0A162IIX4"/>
<evidence type="ECO:0000256" key="2">
    <source>
        <dbReference type="SAM" id="SignalP"/>
    </source>
</evidence>
<comment type="caution">
    <text evidence="4">The sequence shown here is derived from an EMBL/GenBank/DDBJ whole genome shotgun (WGS) entry which is preliminary data.</text>
</comment>
<protein>
    <recommendedName>
        <fullName evidence="3">A-kinase anchor protein 7-like phosphoesterase domain-containing protein</fullName>
    </recommendedName>
</protein>
<feature type="region of interest" description="Disordered" evidence="1">
    <location>
        <begin position="193"/>
        <end position="240"/>
    </location>
</feature>
<feature type="compositionally biased region" description="Basic residues" evidence="1">
    <location>
        <begin position="230"/>
        <end position="240"/>
    </location>
</feature>
<feature type="region of interest" description="Disordered" evidence="1">
    <location>
        <begin position="73"/>
        <end position="109"/>
    </location>
</feature>
<dbReference type="Proteomes" id="UP000078544">
    <property type="component" value="Unassembled WGS sequence"/>
</dbReference>
<dbReference type="GO" id="GO:0005634">
    <property type="term" value="C:nucleus"/>
    <property type="evidence" value="ECO:0007669"/>
    <property type="project" value="TreeGrafter"/>
</dbReference>
<keyword evidence="2" id="KW-0732">Signal</keyword>
<feature type="compositionally biased region" description="Low complexity" evidence="1">
    <location>
        <begin position="91"/>
        <end position="101"/>
    </location>
</feature>
<feature type="chain" id="PRO_5007835473" description="A-kinase anchor protein 7-like phosphoesterase domain-containing protein" evidence="2">
    <location>
        <begin position="20"/>
        <end position="314"/>
    </location>
</feature>
<feature type="compositionally biased region" description="Low complexity" evidence="1">
    <location>
        <begin position="73"/>
        <end position="84"/>
    </location>
</feature>
<feature type="domain" description="A-kinase anchor protein 7-like phosphoesterase" evidence="3">
    <location>
        <begin position="8"/>
        <end position="279"/>
    </location>
</feature>
<feature type="compositionally biased region" description="Acidic residues" evidence="1">
    <location>
        <begin position="292"/>
        <end position="314"/>
    </location>
</feature>
<feature type="compositionally biased region" description="Gly residues" evidence="1">
    <location>
        <begin position="200"/>
        <end position="210"/>
    </location>
</feature>
<evidence type="ECO:0000259" key="3">
    <source>
        <dbReference type="Pfam" id="PF10469"/>
    </source>
</evidence>
<dbReference type="InterPro" id="IPR019510">
    <property type="entry name" value="AKAP7-like_phosphoesterase"/>
</dbReference>